<name>A0ABR2C5Q2_9ROSI</name>
<accession>A0ABR2C5Q2</accession>
<gene>
    <name evidence="2" type="ORF">V6N12_057606</name>
</gene>
<keyword evidence="3" id="KW-1185">Reference proteome</keyword>
<reference evidence="2 3" key="1">
    <citation type="journal article" date="2024" name="G3 (Bethesda)">
        <title>Genome assembly of Hibiscus sabdariffa L. provides insights into metabolisms of medicinal natural products.</title>
        <authorList>
            <person name="Kim T."/>
        </authorList>
    </citation>
    <scope>NUCLEOTIDE SEQUENCE [LARGE SCALE GENOMIC DNA]</scope>
    <source>
        <strain evidence="2">TK-2024</strain>
        <tissue evidence="2">Old leaves</tissue>
    </source>
</reference>
<evidence type="ECO:0000256" key="1">
    <source>
        <dbReference type="SAM" id="MobiDB-lite"/>
    </source>
</evidence>
<feature type="compositionally biased region" description="Polar residues" evidence="1">
    <location>
        <begin position="197"/>
        <end position="207"/>
    </location>
</feature>
<dbReference type="Proteomes" id="UP001472677">
    <property type="component" value="Unassembled WGS sequence"/>
</dbReference>
<proteinExistence type="predicted"/>
<organism evidence="2 3">
    <name type="scientific">Hibiscus sabdariffa</name>
    <name type="common">roselle</name>
    <dbReference type="NCBI Taxonomy" id="183260"/>
    <lineage>
        <taxon>Eukaryota</taxon>
        <taxon>Viridiplantae</taxon>
        <taxon>Streptophyta</taxon>
        <taxon>Embryophyta</taxon>
        <taxon>Tracheophyta</taxon>
        <taxon>Spermatophyta</taxon>
        <taxon>Magnoliopsida</taxon>
        <taxon>eudicotyledons</taxon>
        <taxon>Gunneridae</taxon>
        <taxon>Pentapetalae</taxon>
        <taxon>rosids</taxon>
        <taxon>malvids</taxon>
        <taxon>Malvales</taxon>
        <taxon>Malvaceae</taxon>
        <taxon>Malvoideae</taxon>
        <taxon>Hibiscus</taxon>
    </lineage>
</organism>
<feature type="region of interest" description="Disordered" evidence="1">
    <location>
        <begin position="174"/>
        <end position="207"/>
    </location>
</feature>
<protein>
    <submittedName>
        <fullName evidence="2">Uncharacterized protein</fullName>
    </submittedName>
</protein>
<comment type="caution">
    <text evidence="2">The sequence shown here is derived from an EMBL/GenBank/DDBJ whole genome shotgun (WGS) entry which is preliminary data.</text>
</comment>
<feature type="compositionally biased region" description="Gly residues" evidence="1">
    <location>
        <begin position="174"/>
        <end position="187"/>
    </location>
</feature>
<evidence type="ECO:0000313" key="2">
    <source>
        <dbReference type="EMBL" id="KAK8514710.1"/>
    </source>
</evidence>
<evidence type="ECO:0000313" key="3">
    <source>
        <dbReference type="Proteomes" id="UP001472677"/>
    </source>
</evidence>
<sequence>MKEIRRRIEFLQQIPFQPSSVSTLASSSSFRHRVESSSRLDTGRSEPMMWDQWYVNTINNNEPTFADITAQHHMGLLPGHPFGGTVNMGMPLYGDFRGATAGMGQPPSGFRPHGGGATNMGLPHGSTVGSSSIFGAIGNGIGMGQQYPFQHIGSSCNVTEQGLAFWPFGGGSGSGSGSGGGGGGSSGAGNDAGMQFDGNSTRSNNFY</sequence>
<dbReference type="EMBL" id="JBBPBM010000066">
    <property type="protein sequence ID" value="KAK8514710.1"/>
    <property type="molecule type" value="Genomic_DNA"/>
</dbReference>